<accession>A0ABX6C2D2</accession>
<evidence type="ECO:0000313" key="3">
    <source>
        <dbReference type="Proteomes" id="UP000326331"/>
    </source>
</evidence>
<dbReference type="GO" id="GO:0016787">
    <property type="term" value="F:hydrolase activity"/>
    <property type="evidence" value="ECO:0007669"/>
    <property type="project" value="UniProtKB-KW"/>
</dbReference>
<dbReference type="Pfam" id="PF00561">
    <property type="entry name" value="Abhydrolase_1"/>
    <property type="match status" value="1"/>
</dbReference>
<keyword evidence="3" id="KW-1185">Reference proteome</keyword>
<evidence type="ECO:0000313" key="2">
    <source>
        <dbReference type="EMBL" id="QFG02601.1"/>
    </source>
</evidence>
<proteinExistence type="predicted"/>
<name>A0ABX6C2D2_9CHLR</name>
<dbReference type="EMBL" id="CP042829">
    <property type="protein sequence ID" value="QFG02601.1"/>
    <property type="molecule type" value="Genomic_DNA"/>
</dbReference>
<sequence length="298" mass="32599">MPWGGFYAGRRVGAVRPMMLPKFPAPEVGPRMPYVPTRDIITYYEEAGSGEPLVLIRGLGSDLQAWAPQVPLLAKHFRVITYDNRGAGRTGAPDRPYSIAGMADDLAALLDELKVEKAHVLGYSMGGMIAQEFALRHPGRLEKLILLATTAKPDGYVRAVVQSFITVRRTNISREGFVRTLAPYLYTAELFDDEERYERAILVSVQNPYAQQDHAFIRQAQAILAHDTSGRLGSIKAPTLVVTNRDDILIPPRHGEALAKGIPGAQHRSLDGAHAGVTEYPVEHCTAFAEFLGAAVTA</sequence>
<reference evidence="2 3" key="2">
    <citation type="submission" date="2019-10" db="EMBL/GenBank/DDBJ databases">
        <title>Thermopilla bonchosmolovskayae gen. nov., sp. nov., a moderately thermophilic Chloroflexi bacterium from a Chukotka hot spring (Arctic, Russia), representing a novel classis Thermopillaia, which include previously uncultivated lineage OLB14.</title>
        <authorList>
            <person name="Kochetkova T.V."/>
            <person name="Zayulina K.S."/>
            <person name="Zhigarkov V.S."/>
            <person name="Minaev N.V."/>
            <person name="Novikov A."/>
            <person name="Toshchakov S.V."/>
            <person name="Elcheninov A.G."/>
            <person name="Kublanov I.V."/>
        </authorList>
    </citation>
    <scope>NUCLEOTIDE SEQUENCE [LARGE SCALE GENOMIC DNA]</scope>
    <source>
        <strain evidence="2 3">3753O</strain>
    </source>
</reference>
<dbReference type="SUPFAM" id="SSF53474">
    <property type="entry name" value="alpha/beta-Hydrolases"/>
    <property type="match status" value="1"/>
</dbReference>
<protein>
    <submittedName>
        <fullName evidence="2">Alpha/beta fold hydrolase</fullName>
    </submittedName>
</protein>
<dbReference type="InterPro" id="IPR000073">
    <property type="entry name" value="AB_hydrolase_1"/>
</dbReference>
<dbReference type="PANTHER" id="PTHR43433:SF5">
    <property type="entry name" value="AB HYDROLASE-1 DOMAIN-CONTAINING PROTEIN"/>
    <property type="match status" value="1"/>
</dbReference>
<feature type="domain" description="AB hydrolase-1" evidence="1">
    <location>
        <begin position="52"/>
        <end position="275"/>
    </location>
</feature>
<keyword evidence="2" id="KW-0378">Hydrolase</keyword>
<evidence type="ECO:0000259" key="1">
    <source>
        <dbReference type="Pfam" id="PF00561"/>
    </source>
</evidence>
<gene>
    <name evidence="2" type="ORF">Tbon_04610</name>
</gene>
<dbReference type="InterPro" id="IPR050471">
    <property type="entry name" value="AB_hydrolase"/>
</dbReference>
<organism evidence="2 3">
    <name type="scientific">Tepidiforma bonchosmolovskayae</name>
    <dbReference type="NCBI Taxonomy" id="2601677"/>
    <lineage>
        <taxon>Bacteria</taxon>
        <taxon>Bacillati</taxon>
        <taxon>Chloroflexota</taxon>
        <taxon>Tepidiformia</taxon>
        <taxon>Tepidiformales</taxon>
        <taxon>Tepidiformaceae</taxon>
        <taxon>Tepidiforma</taxon>
    </lineage>
</organism>
<dbReference type="Gene3D" id="3.40.50.1820">
    <property type="entry name" value="alpha/beta hydrolase"/>
    <property type="match status" value="1"/>
</dbReference>
<reference evidence="2 3" key="1">
    <citation type="submission" date="2019-08" db="EMBL/GenBank/DDBJ databases">
        <authorList>
            <person name="Toschakov S.V."/>
        </authorList>
    </citation>
    <scope>NUCLEOTIDE SEQUENCE [LARGE SCALE GENOMIC DNA]</scope>
    <source>
        <strain evidence="2 3">3753O</strain>
    </source>
</reference>
<dbReference type="InterPro" id="IPR029058">
    <property type="entry name" value="AB_hydrolase_fold"/>
</dbReference>
<dbReference type="PANTHER" id="PTHR43433">
    <property type="entry name" value="HYDROLASE, ALPHA/BETA FOLD FAMILY PROTEIN"/>
    <property type="match status" value="1"/>
</dbReference>
<dbReference type="Proteomes" id="UP000326331">
    <property type="component" value="Chromosome"/>
</dbReference>
<dbReference type="PRINTS" id="PR00111">
    <property type="entry name" value="ABHYDROLASE"/>
</dbReference>